<protein>
    <submittedName>
        <fullName evidence="6">EFMT4 methyltransferase</fullName>
    </submittedName>
</protein>
<dbReference type="InterPro" id="IPR029063">
    <property type="entry name" value="SAM-dependent_MTases_sf"/>
</dbReference>
<organism evidence="6 7">
    <name type="scientific">Turnix velox</name>
    <name type="common">Little buttonquail</name>
    <dbReference type="NCBI Taxonomy" id="2529409"/>
    <lineage>
        <taxon>Eukaryota</taxon>
        <taxon>Metazoa</taxon>
        <taxon>Chordata</taxon>
        <taxon>Craniata</taxon>
        <taxon>Vertebrata</taxon>
        <taxon>Euteleostomi</taxon>
        <taxon>Archelosauria</taxon>
        <taxon>Archosauria</taxon>
        <taxon>Dinosauria</taxon>
        <taxon>Saurischia</taxon>
        <taxon>Theropoda</taxon>
        <taxon>Coelurosauria</taxon>
        <taxon>Aves</taxon>
        <taxon>Neognathae</taxon>
        <taxon>Neoaves</taxon>
        <taxon>Charadriiformes</taxon>
        <taxon>Turnicidae</taxon>
        <taxon>Turnix</taxon>
    </lineage>
</organism>
<feature type="compositionally biased region" description="Pro residues" evidence="4">
    <location>
        <begin position="174"/>
        <end position="186"/>
    </location>
</feature>
<dbReference type="Proteomes" id="UP000582182">
    <property type="component" value="Unassembled WGS sequence"/>
</dbReference>
<gene>
    <name evidence="6" type="primary">Eef1akmt4</name>
    <name evidence="6" type="ORF">TURVEL_R09315</name>
</gene>
<dbReference type="PANTHER" id="PTHR12176">
    <property type="entry name" value="SAM-DEPENDENT METHYLTRANSFERASE SUPERFAMILY PROTEIN"/>
    <property type="match status" value="1"/>
</dbReference>
<accession>A0A7L3LZ48</accession>
<evidence type="ECO:0000256" key="4">
    <source>
        <dbReference type="SAM" id="MobiDB-lite"/>
    </source>
</evidence>
<dbReference type="CDD" id="cd02440">
    <property type="entry name" value="AdoMet_MTases"/>
    <property type="match status" value="1"/>
</dbReference>
<dbReference type="Pfam" id="PF08241">
    <property type="entry name" value="Methyltransf_11"/>
    <property type="match status" value="1"/>
</dbReference>
<feature type="region of interest" description="Disordered" evidence="4">
    <location>
        <begin position="169"/>
        <end position="192"/>
    </location>
</feature>
<feature type="non-terminal residue" evidence="6">
    <location>
        <position position="200"/>
    </location>
</feature>
<keyword evidence="7" id="KW-1185">Reference proteome</keyword>
<dbReference type="GO" id="GO:0032259">
    <property type="term" value="P:methylation"/>
    <property type="evidence" value="ECO:0007669"/>
    <property type="project" value="UniProtKB-KW"/>
</dbReference>
<feature type="domain" description="Methyltransferase type 11" evidence="5">
    <location>
        <begin position="1"/>
        <end position="108"/>
    </location>
</feature>
<dbReference type="EMBL" id="VZTY01033254">
    <property type="protein sequence ID" value="NXU58861.1"/>
    <property type="molecule type" value="Genomic_DNA"/>
</dbReference>
<evidence type="ECO:0000256" key="3">
    <source>
        <dbReference type="ARBA" id="ARBA00022679"/>
    </source>
</evidence>
<dbReference type="AlphaFoldDB" id="A0A7L3LZ48"/>
<evidence type="ECO:0000256" key="1">
    <source>
        <dbReference type="ARBA" id="ARBA00008361"/>
    </source>
</evidence>
<dbReference type="PANTHER" id="PTHR12176:SF80">
    <property type="entry name" value="EEF1A LYSINE METHYLTRANSFERASE 4"/>
    <property type="match status" value="1"/>
</dbReference>
<dbReference type="SUPFAM" id="SSF53335">
    <property type="entry name" value="S-adenosyl-L-methionine-dependent methyltransferases"/>
    <property type="match status" value="1"/>
</dbReference>
<proteinExistence type="inferred from homology"/>
<dbReference type="InterPro" id="IPR051419">
    <property type="entry name" value="Lys/N-term_MeTrsfase_sf"/>
</dbReference>
<name>A0A7L3LZ48_9CHAR</name>
<keyword evidence="3 6" id="KW-0808">Transferase</keyword>
<reference evidence="6 7" key="1">
    <citation type="submission" date="2019-09" db="EMBL/GenBank/DDBJ databases">
        <title>Bird 10,000 Genomes (B10K) Project - Family phase.</title>
        <authorList>
            <person name="Zhang G."/>
        </authorList>
    </citation>
    <scope>NUCLEOTIDE SEQUENCE [LARGE SCALE GENOMIC DNA]</scope>
    <source>
        <strain evidence="6">B10K-DU-029-46</strain>
    </source>
</reference>
<evidence type="ECO:0000259" key="5">
    <source>
        <dbReference type="Pfam" id="PF08241"/>
    </source>
</evidence>
<dbReference type="InterPro" id="IPR013216">
    <property type="entry name" value="Methyltransf_11"/>
</dbReference>
<keyword evidence="2 6" id="KW-0489">Methyltransferase</keyword>
<evidence type="ECO:0000256" key="2">
    <source>
        <dbReference type="ARBA" id="ARBA00022603"/>
    </source>
</evidence>
<comment type="similarity">
    <text evidence="1">Belongs to the methyltransferase superfamily.</text>
</comment>
<sequence>VGCGNSTLSYDLHCLGYPEVTSIDFSSACIAAMRTRHAACPGLRWAQMDMRALTFPDATFDAVLEKGTLDVLMVGETDPWHVSPRAVAEMHRVLSEVSRVLRPEGCFISISFAQPHFRKPHYAQEVFGWSLRHVACAGVGGEEGGGSFHTFVYIMRKGQPLDPADILLGQRLHQPPPEPPSSPPMPPEEEDEDYLLAIQL</sequence>
<comment type="caution">
    <text evidence="6">The sequence shown here is derived from an EMBL/GenBank/DDBJ whole genome shotgun (WGS) entry which is preliminary data.</text>
</comment>
<feature type="non-terminal residue" evidence="6">
    <location>
        <position position="1"/>
    </location>
</feature>
<dbReference type="Gene3D" id="3.40.50.150">
    <property type="entry name" value="Vaccinia Virus protein VP39"/>
    <property type="match status" value="1"/>
</dbReference>
<dbReference type="GO" id="GO:0008757">
    <property type="term" value="F:S-adenosylmethionine-dependent methyltransferase activity"/>
    <property type="evidence" value="ECO:0007669"/>
    <property type="project" value="InterPro"/>
</dbReference>
<evidence type="ECO:0000313" key="7">
    <source>
        <dbReference type="Proteomes" id="UP000582182"/>
    </source>
</evidence>
<dbReference type="OrthoDB" id="411785at2759"/>
<evidence type="ECO:0000313" key="6">
    <source>
        <dbReference type="EMBL" id="NXU58861.1"/>
    </source>
</evidence>